<evidence type="ECO:0000256" key="1">
    <source>
        <dbReference type="SAM" id="Coils"/>
    </source>
</evidence>
<keyword evidence="5" id="KW-1185">Reference proteome</keyword>
<evidence type="ECO:0000313" key="5">
    <source>
        <dbReference type="Proteomes" id="UP001295423"/>
    </source>
</evidence>
<feature type="compositionally biased region" description="Low complexity" evidence="2">
    <location>
        <begin position="345"/>
        <end position="361"/>
    </location>
</feature>
<evidence type="ECO:0000256" key="2">
    <source>
        <dbReference type="SAM" id="MobiDB-lite"/>
    </source>
</evidence>
<comment type="caution">
    <text evidence="4">The sequence shown here is derived from an EMBL/GenBank/DDBJ whole genome shotgun (WGS) entry which is preliminary data.</text>
</comment>
<name>A0AAD2GBQ7_9STRA</name>
<feature type="region of interest" description="Disordered" evidence="2">
    <location>
        <begin position="150"/>
        <end position="180"/>
    </location>
</feature>
<dbReference type="Proteomes" id="UP001295423">
    <property type="component" value="Unassembled WGS sequence"/>
</dbReference>
<keyword evidence="1" id="KW-0175">Coiled coil</keyword>
<feature type="region of interest" description="Disordered" evidence="2">
    <location>
        <begin position="345"/>
        <end position="369"/>
    </location>
</feature>
<evidence type="ECO:0000259" key="3">
    <source>
        <dbReference type="Pfam" id="PF20710"/>
    </source>
</evidence>
<feature type="compositionally biased region" description="Polar residues" evidence="2">
    <location>
        <begin position="165"/>
        <end position="180"/>
    </location>
</feature>
<dbReference type="InterPro" id="IPR049227">
    <property type="entry name" value="DUF6824"/>
</dbReference>
<feature type="region of interest" description="Disordered" evidence="2">
    <location>
        <begin position="54"/>
        <end position="84"/>
    </location>
</feature>
<dbReference type="EMBL" id="CAKOGP040002347">
    <property type="protein sequence ID" value="CAJ1967859.1"/>
    <property type="molecule type" value="Genomic_DNA"/>
</dbReference>
<feature type="domain" description="DUF6824" evidence="3">
    <location>
        <begin position="381"/>
        <end position="462"/>
    </location>
</feature>
<feature type="region of interest" description="Disordered" evidence="2">
    <location>
        <begin position="1"/>
        <end position="22"/>
    </location>
</feature>
<feature type="region of interest" description="Disordered" evidence="2">
    <location>
        <begin position="308"/>
        <end position="328"/>
    </location>
</feature>
<reference evidence="4" key="1">
    <citation type="submission" date="2023-08" db="EMBL/GenBank/DDBJ databases">
        <authorList>
            <person name="Audoor S."/>
            <person name="Bilcke G."/>
        </authorList>
    </citation>
    <scope>NUCLEOTIDE SEQUENCE</scope>
</reference>
<feature type="coiled-coil region" evidence="1">
    <location>
        <begin position="273"/>
        <end position="300"/>
    </location>
</feature>
<evidence type="ECO:0000313" key="4">
    <source>
        <dbReference type="EMBL" id="CAJ1967859.1"/>
    </source>
</evidence>
<dbReference type="Pfam" id="PF20710">
    <property type="entry name" value="DUF6824"/>
    <property type="match status" value="1"/>
</dbReference>
<feature type="compositionally biased region" description="Low complexity" evidence="2">
    <location>
        <begin position="54"/>
        <end position="76"/>
    </location>
</feature>
<feature type="compositionally biased region" description="Polar residues" evidence="2">
    <location>
        <begin position="319"/>
        <end position="328"/>
    </location>
</feature>
<sequence length="468" mass="50536">MMNQILQSITNNNNSNNGNDQSPSFVSILEAYQREKTMNEMIFKSLLSSSLQSQAQQSQAQHSQAQSQAQLQQNQQQHHHQQQGPNYAAILAAANAQNELNQQQQFLQQALLGRPMNNSGLPALMPSSANTVSDSTLLAFLQGNHANGLNALSSSPSAPPPTAQDHANSNPFGQASQQSAADTKLFLSSNKDNKIDLDNFKASSLLPNLKSSNAAILNANGLSSNGSNKDLSTLDTAALLKLLTSVKTGGPTPAPAPSMAAPVAPPAPGDAALLAMIQQVQQHQQQHQQQQQQVQQLQPQAKINITATASSTPRTSSPVNSFLSPVSPNNNTSTANLAMAVEIASSSSNSNNKNTNNSRSNKPLPTKSTASCSFIETQNEDVLFGKGRTKHQGNRHLQKLIENLMAVYEAATKHQKKELADMVVTKILNSGGRFLKLDDDAQRWVEVEREDAHKKVAHAFRNLRRRTK</sequence>
<dbReference type="AlphaFoldDB" id="A0AAD2GBQ7"/>
<proteinExistence type="predicted"/>
<organism evidence="4 5">
    <name type="scientific">Cylindrotheca closterium</name>
    <dbReference type="NCBI Taxonomy" id="2856"/>
    <lineage>
        <taxon>Eukaryota</taxon>
        <taxon>Sar</taxon>
        <taxon>Stramenopiles</taxon>
        <taxon>Ochrophyta</taxon>
        <taxon>Bacillariophyta</taxon>
        <taxon>Bacillariophyceae</taxon>
        <taxon>Bacillariophycidae</taxon>
        <taxon>Bacillariales</taxon>
        <taxon>Bacillariaceae</taxon>
        <taxon>Cylindrotheca</taxon>
    </lineage>
</organism>
<feature type="compositionally biased region" description="Polar residues" evidence="2">
    <location>
        <begin position="1"/>
        <end position="10"/>
    </location>
</feature>
<gene>
    <name evidence="4" type="ORF">CYCCA115_LOCUS22971</name>
</gene>
<feature type="compositionally biased region" description="Low complexity" evidence="2">
    <location>
        <begin position="308"/>
        <end position="318"/>
    </location>
</feature>
<accession>A0AAD2GBQ7</accession>
<protein>
    <recommendedName>
        <fullName evidence="3">DUF6824 domain-containing protein</fullName>
    </recommendedName>
</protein>